<dbReference type="CDD" id="cd22136">
    <property type="entry name" value="F-box_FBXW10"/>
    <property type="match status" value="1"/>
</dbReference>
<protein>
    <submittedName>
        <fullName evidence="4">Duplicated region transcript 1</fullName>
    </submittedName>
</protein>
<evidence type="ECO:0000256" key="1">
    <source>
        <dbReference type="ARBA" id="ARBA00022574"/>
    </source>
</evidence>
<dbReference type="InterPro" id="IPR019775">
    <property type="entry name" value="WD40_repeat_CS"/>
</dbReference>
<reference evidence="4" key="1">
    <citation type="submission" date="2022-12" db="EMBL/GenBank/DDBJ databases">
        <authorList>
            <person name="Alioto T."/>
            <person name="Alioto T."/>
            <person name="Gomez Garrido J."/>
        </authorList>
    </citation>
    <scope>NUCLEOTIDE SEQUENCE</scope>
</reference>
<dbReference type="InterPro" id="IPR001680">
    <property type="entry name" value="WD40_rpt"/>
</dbReference>
<feature type="repeat" description="WD" evidence="3">
    <location>
        <begin position="499"/>
        <end position="538"/>
    </location>
</feature>
<gene>
    <name evidence="4" type="ORF">PODLI_1B028378</name>
</gene>
<dbReference type="InterPro" id="IPR036322">
    <property type="entry name" value="WD40_repeat_dom_sf"/>
</dbReference>
<evidence type="ECO:0000313" key="4">
    <source>
        <dbReference type="EMBL" id="CAI5766205.1"/>
    </source>
</evidence>
<dbReference type="PANTHER" id="PTHR19872">
    <property type="entry name" value="UBIQUITIN LIGASE SPECIFICITY FACTOR/HREP PROTEIN"/>
    <property type="match status" value="1"/>
</dbReference>
<dbReference type="SMART" id="SM00320">
    <property type="entry name" value="WD40"/>
    <property type="match status" value="6"/>
</dbReference>
<dbReference type="SUPFAM" id="SSF81383">
    <property type="entry name" value="F-box domain"/>
    <property type="match status" value="1"/>
</dbReference>
<evidence type="ECO:0000256" key="2">
    <source>
        <dbReference type="ARBA" id="ARBA00022737"/>
    </source>
</evidence>
<dbReference type="Gene3D" id="2.130.10.10">
    <property type="entry name" value="YVTN repeat-like/Quinoprotein amine dehydrogenase"/>
    <property type="match status" value="1"/>
</dbReference>
<dbReference type="CDD" id="cd00200">
    <property type="entry name" value="WD40"/>
    <property type="match status" value="1"/>
</dbReference>
<dbReference type="AlphaFoldDB" id="A0AA35JUA7"/>
<dbReference type="InterPro" id="IPR051075">
    <property type="entry name" value="SCF_subunit_WD-repeat"/>
</dbReference>
<dbReference type="InterPro" id="IPR036047">
    <property type="entry name" value="F-box-like_dom_sf"/>
</dbReference>
<sequence length="1101" mass="124440">MKTHPVVEVVPQLLEYKLEYSPDLRCDKQTDLVPVCYHCKSCILSWKALSTREWFVRASHISKGQFLKGIIKRFQSQDLLKYAWNLLQSTNSKDFTYSRSCVSSSFAASSTLDRALNPKKLEHAMEDLWKWFLNASFWSKANYLLLLLQMCDSQLLLMAANLVSILLSQDEATCKSADNKTAVPDEDQTSKDVIPLKKQEKSISQVRSHLTSHTSGFTSGVASEKSDLFGRLRLQRLWSKESDQMSEVMSEYMDEAASSSIILNVAEPVPTHPTKPFKVNKFKDFIRCLPIHLSKFILRMLDMKSLNRCALVSAHWDFLVKLIKRDMIANRALQSEIAFLQGSCPKGAISNYAKIVNVAIPRINSEGDIIRSKAKLIVTIKENEYLRKAYHGQEVDIVKLEERNVFCSGYNVRILIDSLDPNRVIHYGGGKLMATGSVDRKVRLMDVDEMRYVSPVFLGHAGSIRAVYLNEQKGLLLSGSYDLSIRMWNILTGACVKIFNGHTGSITCLDLYKSKFVSGSKDCTAKLWDIETGKCVKTFAHKAIVWAAKMNETHVVSACDKGIVKVWHAETCILIKTLQGHLGPVTCLSFDDWHLLTGSNDGYILGWSMLGNHKRCLGAFRHPMEVLSLGFLYLRVISGCADGKIRIFNFLTGTCLRVLRANSRGDPVVSFCIVENTLLVNALGSVVMFQFEEVVWDHTLASEQLTKRKEKSKFDDKALQIMPPHLLSGRKKRSHRNKWKLYNTKTVFSYDIIRKSTKYFRNATPALRYQISKEPLPRMRENVVTLEMKPDEQTRLFSIAARSKSVTTLVGDELEENKPLASNFALGQDADAFVKHIKKRRFHGPLSGDQILLTVSTMQHAYQTDQVSANMAYNMNIKDAWGPAFLQKNLPKKTPAAQSPEQLKMDPSTQLKRLKAARCMIGMERISTPYETKTLQLSLKNSLLGSRVKSFIPAPTITRSQSCSNLARGGKISRQAKIPSPPAIGHVVGHFTSSVESIKVPRMKIAQPDRDMIPRRPKLFFTHTPNPYRLNSGFRLLTTQQMKEYEEAKAHEYQAQKTKVIANREKECKNAWLRKIKGLPIDDFNKAGKVAAPELGENVFI</sequence>
<feature type="repeat" description="WD" evidence="3">
    <location>
        <begin position="457"/>
        <end position="498"/>
    </location>
</feature>
<dbReference type="Gene3D" id="1.20.1280.50">
    <property type="match status" value="1"/>
</dbReference>
<dbReference type="InterPro" id="IPR015943">
    <property type="entry name" value="WD40/YVTN_repeat-like_dom_sf"/>
</dbReference>
<dbReference type="EMBL" id="OX395127">
    <property type="protein sequence ID" value="CAI5766205.1"/>
    <property type="molecule type" value="Genomic_DNA"/>
</dbReference>
<name>A0AA35JUA7_9SAUR</name>
<accession>A0AA35JUA7</accession>
<proteinExistence type="predicted"/>
<dbReference type="PROSITE" id="PS50082">
    <property type="entry name" value="WD_REPEATS_2"/>
    <property type="match status" value="3"/>
</dbReference>
<dbReference type="PROSITE" id="PS00678">
    <property type="entry name" value="WD_REPEATS_1"/>
    <property type="match status" value="1"/>
</dbReference>
<dbReference type="PROSITE" id="PS50294">
    <property type="entry name" value="WD_REPEATS_REGION"/>
    <property type="match status" value="2"/>
</dbReference>
<dbReference type="Pfam" id="PF00400">
    <property type="entry name" value="WD40"/>
    <property type="match status" value="4"/>
</dbReference>
<evidence type="ECO:0000256" key="3">
    <source>
        <dbReference type="PROSITE-ProRule" id="PRU00221"/>
    </source>
</evidence>
<dbReference type="SUPFAM" id="SSF50978">
    <property type="entry name" value="WD40 repeat-like"/>
    <property type="match status" value="1"/>
</dbReference>
<dbReference type="PANTHER" id="PTHR19872:SF7">
    <property type="entry name" value="F-BOX AND WD REPEAT DOMAIN CONTAINING PROTEIN 10B-RELATED"/>
    <property type="match status" value="1"/>
</dbReference>
<dbReference type="Proteomes" id="UP001178461">
    <property type="component" value="Chromosome 2"/>
</dbReference>
<keyword evidence="2" id="KW-0677">Repeat</keyword>
<keyword evidence="1 3" id="KW-0853">WD repeat</keyword>
<evidence type="ECO:0000313" key="5">
    <source>
        <dbReference type="Proteomes" id="UP001178461"/>
    </source>
</evidence>
<organism evidence="4 5">
    <name type="scientific">Podarcis lilfordi</name>
    <name type="common">Lilford's wall lizard</name>
    <dbReference type="NCBI Taxonomy" id="74358"/>
    <lineage>
        <taxon>Eukaryota</taxon>
        <taxon>Metazoa</taxon>
        <taxon>Chordata</taxon>
        <taxon>Craniata</taxon>
        <taxon>Vertebrata</taxon>
        <taxon>Euteleostomi</taxon>
        <taxon>Lepidosauria</taxon>
        <taxon>Squamata</taxon>
        <taxon>Bifurcata</taxon>
        <taxon>Unidentata</taxon>
        <taxon>Episquamata</taxon>
        <taxon>Laterata</taxon>
        <taxon>Lacertibaenia</taxon>
        <taxon>Lacertidae</taxon>
        <taxon>Podarcis</taxon>
    </lineage>
</organism>
<feature type="repeat" description="WD" evidence="3">
    <location>
        <begin position="578"/>
        <end position="609"/>
    </location>
</feature>
<keyword evidence="5" id="KW-1185">Reference proteome</keyword>